<keyword evidence="4" id="KW-1185">Reference proteome</keyword>
<evidence type="ECO:0000313" key="4">
    <source>
        <dbReference type="Proteomes" id="UP000076023"/>
    </source>
</evidence>
<comment type="caution">
    <text evidence="3">The sequence shown here is derived from an EMBL/GenBank/DDBJ whole genome shotgun (WGS) entry which is preliminary data.</text>
</comment>
<keyword evidence="1" id="KW-0732">Signal</keyword>
<dbReference type="InterPro" id="IPR013830">
    <property type="entry name" value="SGNH_hydro"/>
</dbReference>
<dbReference type="AlphaFoldDB" id="A0A146G4X6"/>
<feature type="signal peptide" evidence="1">
    <location>
        <begin position="1"/>
        <end position="31"/>
    </location>
</feature>
<dbReference type="OrthoDB" id="2513075at2"/>
<dbReference type="STRING" id="690879.TSACC_21030"/>
<dbReference type="SUPFAM" id="SSF52266">
    <property type="entry name" value="SGNH hydrolase"/>
    <property type="match status" value="1"/>
</dbReference>
<protein>
    <submittedName>
        <fullName evidence="3">LysophospholiPASe L1</fullName>
    </submittedName>
</protein>
<dbReference type="Gene3D" id="3.40.50.1110">
    <property type="entry name" value="SGNH hydrolase"/>
    <property type="match status" value="1"/>
</dbReference>
<dbReference type="PROSITE" id="PS51257">
    <property type="entry name" value="PROKAR_LIPOPROTEIN"/>
    <property type="match status" value="1"/>
</dbReference>
<evidence type="ECO:0000313" key="3">
    <source>
        <dbReference type="EMBL" id="GAT32631.1"/>
    </source>
</evidence>
<sequence length="262" mass="29421">MNKYHVIMMAPRRLSLALFLLLAACVTEATAQEIWTMPKELPTTPPGATPATFPLPRFEWLQRIIENNAKANKAPETIQLVFDGDSITDGWQGKGRRTFDERYGKIGVFDFGLSGDRTQNLLWRLYNGQVDKVRPKLVVLLIGTNNIGFGEKPEDAAAGVKAVVEEYRKRLPESVILLQAVFPRGQSPQDQARPKIDTLNREIAKLADGEKVVFLDFGEKFLNPDGSVNADLMPDFLHPNDKGYVVWADAIQPVIDKYFPPR</sequence>
<dbReference type="PANTHER" id="PTHR30383:SF5">
    <property type="entry name" value="SGNH HYDROLASE-TYPE ESTERASE DOMAIN-CONTAINING PROTEIN"/>
    <property type="match status" value="1"/>
</dbReference>
<feature type="chain" id="PRO_5007524431" evidence="1">
    <location>
        <begin position="32"/>
        <end position="262"/>
    </location>
</feature>
<name>A0A146G4X6_TERSA</name>
<dbReference type="PANTHER" id="PTHR30383">
    <property type="entry name" value="THIOESTERASE 1/PROTEASE 1/LYSOPHOSPHOLIPASE L1"/>
    <property type="match status" value="1"/>
</dbReference>
<dbReference type="RefSeq" id="WP_084400230.1">
    <property type="nucleotide sequence ID" value="NZ_BDCO01000002.1"/>
</dbReference>
<dbReference type="GO" id="GO:0004622">
    <property type="term" value="F:phosphatidylcholine lysophospholipase activity"/>
    <property type="evidence" value="ECO:0007669"/>
    <property type="project" value="TreeGrafter"/>
</dbReference>
<dbReference type="InterPro" id="IPR036514">
    <property type="entry name" value="SGNH_hydro_sf"/>
</dbReference>
<organism evidence="3 4">
    <name type="scientific">Terrimicrobium sacchariphilum</name>
    <dbReference type="NCBI Taxonomy" id="690879"/>
    <lineage>
        <taxon>Bacteria</taxon>
        <taxon>Pseudomonadati</taxon>
        <taxon>Verrucomicrobiota</taxon>
        <taxon>Terrimicrobiia</taxon>
        <taxon>Terrimicrobiales</taxon>
        <taxon>Terrimicrobiaceae</taxon>
        <taxon>Terrimicrobium</taxon>
    </lineage>
</organism>
<gene>
    <name evidence="3" type="ORF">TSACC_21030</name>
</gene>
<evidence type="ECO:0000259" key="2">
    <source>
        <dbReference type="Pfam" id="PF13472"/>
    </source>
</evidence>
<dbReference type="EMBL" id="BDCO01000002">
    <property type="protein sequence ID" value="GAT32631.1"/>
    <property type="molecule type" value="Genomic_DNA"/>
</dbReference>
<dbReference type="InterPro" id="IPR051532">
    <property type="entry name" value="Ester_Hydrolysis_Enzymes"/>
</dbReference>
<dbReference type="InParanoid" id="A0A146G4X6"/>
<dbReference type="Proteomes" id="UP000076023">
    <property type="component" value="Unassembled WGS sequence"/>
</dbReference>
<reference evidence="4" key="1">
    <citation type="journal article" date="2017" name="Genome Announc.">
        <title>Draft Genome Sequence of Terrimicrobium sacchariphilum NM-5T, a Facultative Anaerobic Soil Bacterium of the Class Spartobacteria.</title>
        <authorList>
            <person name="Qiu Y.L."/>
            <person name="Tourlousse D.M."/>
            <person name="Matsuura N."/>
            <person name="Ohashi A."/>
            <person name="Sekiguchi Y."/>
        </authorList>
    </citation>
    <scope>NUCLEOTIDE SEQUENCE [LARGE SCALE GENOMIC DNA]</scope>
    <source>
        <strain evidence="4">NM-5</strain>
    </source>
</reference>
<proteinExistence type="predicted"/>
<feature type="domain" description="SGNH hydrolase-type esterase" evidence="2">
    <location>
        <begin position="84"/>
        <end position="244"/>
    </location>
</feature>
<evidence type="ECO:0000256" key="1">
    <source>
        <dbReference type="SAM" id="SignalP"/>
    </source>
</evidence>
<dbReference type="Pfam" id="PF13472">
    <property type="entry name" value="Lipase_GDSL_2"/>
    <property type="match status" value="1"/>
</dbReference>
<accession>A0A146G4X6</accession>